<dbReference type="Proteomes" id="UP000681722">
    <property type="component" value="Unassembled WGS sequence"/>
</dbReference>
<dbReference type="EMBL" id="CAJNOQ010018619">
    <property type="protein sequence ID" value="CAF1432852.1"/>
    <property type="molecule type" value="Genomic_DNA"/>
</dbReference>
<keyword evidence="5" id="KW-1185">Reference proteome</keyword>
<comment type="caution">
    <text evidence="2">The sequence shown here is derived from an EMBL/GenBank/DDBJ whole genome shotgun (WGS) entry which is preliminary data.</text>
</comment>
<evidence type="ECO:0000313" key="3">
    <source>
        <dbReference type="EMBL" id="CAF4242693.1"/>
    </source>
</evidence>
<keyword evidence="1" id="KW-0732">Signal</keyword>
<sequence length="462" mass="52502">MKVPYVITYLLLYFNGVHFQDTTKWYENHMSTEVVPPYKHAYVVIQQQILNPLILADVEKLKDDEAAVIQLAKHIHCAAKDVHDNLGKAVEASLNINQKIEQIQVQTVSAMSVKEGEIRQLESNIHTTNAGIHSTGVQLSQAENDVRKKEHDVNVAAANWRQAEKDVRDARHCLSKRFLGELKIIWRKVIERPLCRIFNNGGINGAKDRRSDAGNALSLAERTAGHFRQQLHDLRVRKTNFDTYLNGLKARLHVLQSTRNELQQQQSHTSTVITQLKQAIQHLESFSSTSSVLVTILKRLVEFDILIQPLNAVYNEMLKSQIMAQFPDGQISAETIQQVKQSIEKLSVILRTMPLVNRVEQNTSENWRSTEHFSFEYKSTTAPSLTMNDLKPQIQSSSVSTGQKKKELSELAQARIRIAVQQFKDMMAMPPDSHQNRSLEVTKLLVKIAKIAMEETMTDVAD</sequence>
<accession>A0A815NGF5</accession>
<gene>
    <name evidence="2" type="ORF">GPM918_LOCUS34074</name>
    <name evidence="4" type="ORF">SRO942_LOCUS34769</name>
    <name evidence="3" type="ORF">TMI583_LOCUS35621</name>
</gene>
<organism evidence="2 5">
    <name type="scientific">Didymodactylos carnosus</name>
    <dbReference type="NCBI Taxonomy" id="1234261"/>
    <lineage>
        <taxon>Eukaryota</taxon>
        <taxon>Metazoa</taxon>
        <taxon>Spiralia</taxon>
        <taxon>Gnathifera</taxon>
        <taxon>Rotifera</taxon>
        <taxon>Eurotatoria</taxon>
        <taxon>Bdelloidea</taxon>
        <taxon>Philodinida</taxon>
        <taxon>Philodinidae</taxon>
        <taxon>Didymodactylos</taxon>
    </lineage>
</organism>
<name>A0A815NGF5_9BILA</name>
<reference evidence="2" key="1">
    <citation type="submission" date="2021-02" db="EMBL/GenBank/DDBJ databases">
        <authorList>
            <person name="Nowell W R."/>
        </authorList>
    </citation>
    <scope>NUCLEOTIDE SEQUENCE</scope>
</reference>
<dbReference type="Proteomes" id="UP000682733">
    <property type="component" value="Unassembled WGS sequence"/>
</dbReference>
<evidence type="ECO:0000313" key="2">
    <source>
        <dbReference type="EMBL" id="CAF1432852.1"/>
    </source>
</evidence>
<proteinExistence type="predicted"/>
<dbReference type="EMBL" id="CAJOBC010084055">
    <property type="protein sequence ID" value="CAF4311056.1"/>
    <property type="molecule type" value="Genomic_DNA"/>
</dbReference>
<dbReference type="EMBL" id="CAJOBA010051251">
    <property type="protein sequence ID" value="CAF4242693.1"/>
    <property type="molecule type" value="Genomic_DNA"/>
</dbReference>
<protein>
    <submittedName>
        <fullName evidence="2">Uncharacterized protein</fullName>
    </submittedName>
</protein>
<dbReference type="OrthoDB" id="10030335at2759"/>
<feature type="chain" id="PRO_5036228421" evidence="1">
    <location>
        <begin position="20"/>
        <end position="462"/>
    </location>
</feature>
<dbReference type="AlphaFoldDB" id="A0A815NGF5"/>
<feature type="signal peptide" evidence="1">
    <location>
        <begin position="1"/>
        <end position="19"/>
    </location>
</feature>
<dbReference type="Proteomes" id="UP000663829">
    <property type="component" value="Unassembled WGS sequence"/>
</dbReference>
<evidence type="ECO:0000313" key="5">
    <source>
        <dbReference type="Proteomes" id="UP000663829"/>
    </source>
</evidence>
<evidence type="ECO:0000313" key="4">
    <source>
        <dbReference type="EMBL" id="CAF4311056.1"/>
    </source>
</evidence>
<evidence type="ECO:0000256" key="1">
    <source>
        <dbReference type="SAM" id="SignalP"/>
    </source>
</evidence>